<dbReference type="GO" id="GO:0061630">
    <property type="term" value="F:ubiquitin protein ligase activity"/>
    <property type="evidence" value="ECO:0007669"/>
    <property type="project" value="TreeGrafter"/>
</dbReference>
<dbReference type="InterPro" id="IPR001298">
    <property type="entry name" value="Filamin/ABP280_rpt"/>
</dbReference>
<reference evidence="7 8" key="2">
    <citation type="submission" date="2018-11" db="EMBL/GenBank/DDBJ databases">
        <authorList>
            <consortium name="Pathogen Informatics"/>
        </authorList>
    </citation>
    <scope>NUCLEOTIDE SEQUENCE [LARGE SCALE GENOMIC DNA]</scope>
</reference>
<accession>A0A183H5L3</accession>
<dbReference type="Gene3D" id="2.60.40.10">
    <property type="entry name" value="Immunoglobulins"/>
    <property type="match status" value="1"/>
</dbReference>
<evidence type="ECO:0000256" key="5">
    <source>
        <dbReference type="PROSITE-ProRule" id="PRU00087"/>
    </source>
</evidence>
<evidence type="ECO:0000256" key="1">
    <source>
        <dbReference type="ARBA" id="ARBA00022723"/>
    </source>
</evidence>
<reference evidence="9" key="1">
    <citation type="submission" date="2016-06" db="UniProtKB">
        <authorList>
            <consortium name="WormBaseParasite"/>
        </authorList>
    </citation>
    <scope>IDENTIFICATION</scope>
</reference>
<keyword evidence="2" id="KW-0677">Repeat</keyword>
<evidence type="ECO:0000256" key="6">
    <source>
        <dbReference type="PROSITE-ProRule" id="PRU00504"/>
    </source>
</evidence>
<evidence type="ECO:0000313" key="9">
    <source>
        <dbReference type="WBParaSite" id="OFLC_0000277201-mRNA-1"/>
    </source>
</evidence>
<dbReference type="STRING" id="387005.A0A183H5L3"/>
<dbReference type="Proteomes" id="UP000267606">
    <property type="component" value="Unassembled WGS sequence"/>
</dbReference>
<sequence>MAATEEALALTEPRENAFLKLHMDTKKILFEIEKSLSQFGAVSGSTTFPGQCVVELLDTSSICTETHLILTTYDVNGKRRNSGGDPVKVEIVKAKLEQQSSDGNSSAEKTEIIDAIIKDGENGTYPICFKAYEPCEYLVRVTIFGRPIKNSPFSINVSSHHCPKWHFGSHGAGALQLNQPVKIFQDLREEIYILDTGNNRIKVLDVNGEFLRDIRSEGIKGGSTVGMTVLPSGDILTLNWRTKELYRCDPSGELLQTMSFTEFEEPIDLCIDSHGRYLIADTARVKVFVFDSAFRPLFSFNVTTHVGLSPITCVCVGLNDDILVGTCSALLLYDGGGRFMREIFLCSAAQPSRMMALACSVCSQTGNIVSAVVDSKKNRAYLVVCQYKGNFLFSMDSYGSRLKRPCGVFIASSPKWNGMCFVVDSATHSVKAFHYK</sequence>
<evidence type="ECO:0000256" key="3">
    <source>
        <dbReference type="ARBA" id="ARBA00022771"/>
    </source>
</evidence>
<dbReference type="GO" id="GO:0008270">
    <property type="term" value="F:zinc ion binding"/>
    <property type="evidence" value="ECO:0007669"/>
    <property type="project" value="UniProtKB-KW"/>
</dbReference>
<protein>
    <submittedName>
        <fullName evidence="9">Tripartite motif-containing protein 2</fullName>
    </submittedName>
</protein>
<evidence type="ECO:0000256" key="2">
    <source>
        <dbReference type="ARBA" id="ARBA00022737"/>
    </source>
</evidence>
<dbReference type="AlphaFoldDB" id="A0A183H5L3"/>
<dbReference type="SMART" id="SM00557">
    <property type="entry name" value="IG_FLMN"/>
    <property type="match status" value="1"/>
</dbReference>
<name>A0A183H5L3_9BILA</name>
<dbReference type="InterPro" id="IPR013783">
    <property type="entry name" value="Ig-like_fold"/>
</dbReference>
<dbReference type="InterPro" id="IPR014756">
    <property type="entry name" value="Ig_E-set"/>
</dbReference>
<feature type="repeat" description="Filamin" evidence="5">
    <location>
        <begin position="71"/>
        <end position="157"/>
    </location>
</feature>
<dbReference type="Pfam" id="PF00630">
    <property type="entry name" value="Filamin"/>
    <property type="match status" value="1"/>
</dbReference>
<dbReference type="PROSITE" id="PS50194">
    <property type="entry name" value="FILAMIN_REPEAT"/>
    <property type="match status" value="1"/>
</dbReference>
<dbReference type="EMBL" id="UZAJ01001676">
    <property type="protein sequence ID" value="VDO34165.1"/>
    <property type="molecule type" value="Genomic_DNA"/>
</dbReference>
<organism evidence="9">
    <name type="scientific">Onchocerca flexuosa</name>
    <dbReference type="NCBI Taxonomy" id="387005"/>
    <lineage>
        <taxon>Eukaryota</taxon>
        <taxon>Metazoa</taxon>
        <taxon>Ecdysozoa</taxon>
        <taxon>Nematoda</taxon>
        <taxon>Chromadorea</taxon>
        <taxon>Rhabditida</taxon>
        <taxon>Spirurina</taxon>
        <taxon>Spiruromorpha</taxon>
        <taxon>Filarioidea</taxon>
        <taxon>Onchocercidae</taxon>
        <taxon>Onchocerca</taxon>
    </lineage>
</organism>
<dbReference type="InterPro" id="IPR001258">
    <property type="entry name" value="NHL_repeat"/>
</dbReference>
<dbReference type="InterPro" id="IPR017868">
    <property type="entry name" value="Filamin/ABP280_repeat-like"/>
</dbReference>
<evidence type="ECO:0000313" key="8">
    <source>
        <dbReference type="Proteomes" id="UP000267606"/>
    </source>
</evidence>
<dbReference type="SUPFAM" id="SSF81296">
    <property type="entry name" value="E set domains"/>
    <property type="match status" value="1"/>
</dbReference>
<dbReference type="WBParaSite" id="OFLC_0000277201-mRNA-1">
    <property type="protein sequence ID" value="OFLC_0000277201-mRNA-1"/>
    <property type="gene ID" value="OFLC_0000277201"/>
</dbReference>
<dbReference type="GO" id="GO:0005737">
    <property type="term" value="C:cytoplasm"/>
    <property type="evidence" value="ECO:0007669"/>
    <property type="project" value="UniProtKB-SubCell"/>
</dbReference>
<evidence type="ECO:0000256" key="4">
    <source>
        <dbReference type="ARBA" id="ARBA00022833"/>
    </source>
</evidence>
<dbReference type="InterPro" id="IPR011042">
    <property type="entry name" value="6-blade_b-propeller_TolB-like"/>
</dbReference>
<feature type="repeat" description="NHL" evidence="6">
    <location>
        <begin position="167"/>
        <end position="207"/>
    </location>
</feature>
<proteinExistence type="predicted"/>
<dbReference type="InterPro" id="IPR050952">
    <property type="entry name" value="TRIM-NHL_E3_ligases"/>
</dbReference>
<keyword evidence="3" id="KW-0863">Zinc-finger</keyword>
<keyword evidence="4" id="KW-0862">Zinc</keyword>
<dbReference type="PROSITE" id="PS51125">
    <property type="entry name" value="NHL"/>
    <property type="match status" value="1"/>
</dbReference>
<keyword evidence="1" id="KW-0479">Metal-binding</keyword>
<dbReference type="PANTHER" id="PTHR24104:SF25">
    <property type="entry name" value="PROTEIN LIN-41"/>
    <property type="match status" value="1"/>
</dbReference>
<evidence type="ECO:0000313" key="7">
    <source>
        <dbReference type="EMBL" id="VDO34165.1"/>
    </source>
</evidence>
<dbReference type="Gene3D" id="2.120.10.30">
    <property type="entry name" value="TolB, C-terminal domain"/>
    <property type="match status" value="1"/>
</dbReference>
<dbReference type="PANTHER" id="PTHR24104">
    <property type="entry name" value="E3 UBIQUITIN-PROTEIN LIGASE NHLRC1-RELATED"/>
    <property type="match status" value="1"/>
</dbReference>
<dbReference type="GO" id="GO:0000209">
    <property type="term" value="P:protein polyubiquitination"/>
    <property type="evidence" value="ECO:0007669"/>
    <property type="project" value="TreeGrafter"/>
</dbReference>
<gene>
    <name evidence="7" type="ORF">OFLC_LOCUS2775</name>
</gene>
<dbReference type="GO" id="GO:0043161">
    <property type="term" value="P:proteasome-mediated ubiquitin-dependent protein catabolic process"/>
    <property type="evidence" value="ECO:0007669"/>
    <property type="project" value="TreeGrafter"/>
</dbReference>
<keyword evidence="8" id="KW-1185">Reference proteome</keyword>
<dbReference type="SUPFAM" id="SSF101898">
    <property type="entry name" value="NHL repeat"/>
    <property type="match status" value="1"/>
</dbReference>